<reference evidence="2 3" key="1">
    <citation type="submission" date="2019-08" db="EMBL/GenBank/DDBJ databases">
        <authorList>
            <person name="Luo N."/>
        </authorList>
    </citation>
    <scope>NUCLEOTIDE SEQUENCE [LARGE SCALE GENOMIC DNA]</scope>
    <source>
        <strain evidence="2 3">NCIMB 9442</strain>
    </source>
</reference>
<feature type="region of interest" description="Disordered" evidence="1">
    <location>
        <begin position="38"/>
        <end position="71"/>
    </location>
</feature>
<keyword evidence="3" id="KW-1185">Reference proteome</keyword>
<sequence>MTLACSIGSGRVVARRFAGSLRRLITSDDRREHDLALAGRLGPDGLDGADHPHGADEAPRSSAATAGRSAA</sequence>
<feature type="compositionally biased region" description="Basic and acidic residues" evidence="1">
    <location>
        <begin position="48"/>
        <end position="59"/>
    </location>
</feature>
<evidence type="ECO:0000313" key="3">
    <source>
        <dbReference type="Proteomes" id="UP001194469"/>
    </source>
</evidence>
<protein>
    <submittedName>
        <fullName evidence="2">Uncharacterized protein</fullName>
    </submittedName>
</protein>
<proteinExistence type="predicted"/>
<dbReference type="RefSeq" id="WP_196608794.1">
    <property type="nucleotide sequence ID" value="NZ_VRYY01000148.1"/>
</dbReference>
<name>A0ABS0J2R8_9BACT</name>
<feature type="compositionally biased region" description="Low complexity" evidence="1">
    <location>
        <begin position="60"/>
        <end position="71"/>
    </location>
</feature>
<dbReference type="EMBL" id="VRYY01000148">
    <property type="protein sequence ID" value="MBG3876689.1"/>
    <property type="molecule type" value="Genomic_DNA"/>
</dbReference>
<evidence type="ECO:0000256" key="1">
    <source>
        <dbReference type="SAM" id="MobiDB-lite"/>
    </source>
</evidence>
<gene>
    <name evidence="2" type="ORF">FVW20_06520</name>
</gene>
<accession>A0ABS0J2R8</accession>
<organism evidence="2 3">
    <name type="scientific">Nitratidesulfovibrio oxamicus</name>
    <dbReference type="NCBI Taxonomy" id="32016"/>
    <lineage>
        <taxon>Bacteria</taxon>
        <taxon>Pseudomonadati</taxon>
        <taxon>Thermodesulfobacteriota</taxon>
        <taxon>Desulfovibrionia</taxon>
        <taxon>Desulfovibrionales</taxon>
        <taxon>Desulfovibrionaceae</taxon>
        <taxon>Nitratidesulfovibrio</taxon>
    </lineage>
</organism>
<comment type="caution">
    <text evidence="2">The sequence shown here is derived from an EMBL/GenBank/DDBJ whole genome shotgun (WGS) entry which is preliminary data.</text>
</comment>
<evidence type="ECO:0000313" key="2">
    <source>
        <dbReference type="EMBL" id="MBG3876689.1"/>
    </source>
</evidence>
<dbReference type="Proteomes" id="UP001194469">
    <property type="component" value="Unassembled WGS sequence"/>
</dbReference>